<reference evidence="9" key="1">
    <citation type="journal article" date="2011" name="Proc. Natl. Acad. Sci. U.S.A.">
        <title>Evolutionary erosion of yeast sex chromosomes by mating-type switching accidents.</title>
        <authorList>
            <person name="Gordon J.L."/>
            <person name="Armisen D."/>
            <person name="Proux-Wera E."/>
            <person name="Oheigeartaigh S.S."/>
            <person name="Byrne K.P."/>
            <person name="Wolfe K.H."/>
        </authorList>
    </citation>
    <scope>NUCLEOTIDE SEQUENCE [LARGE SCALE GENOMIC DNA]</scope>
    <source>
        <strain evidence="9">ATCC 76901 / BCRC 22586 / CBS 4309 / NBRC 1992 / NRRL Y-12630</strain>
    </source>
</reference>
<dbReference type="OrthoDB" id="18193at2759"/>
<evidence type="ECO:0000313" key="8">
    <source>
        <dbReference type="EMBL" id="CCC67193.1"/>
    </source>
</evidence>
<proteinExistence type="inferred from homology"/>
<dbReference type="Proteomes" id="UP000001640">
    <property type="component" value="Chromosome 1"/>
</dbReference>
<dbReference type="InterPro" id="IPR036298">
    <property type="entry name" value="Chalcone_isomerase_sf"/>
</dbReference>
<name>G0V6U7_NAUCA</name>
<evidence type="ECO:0000256" key="6">
    <source>
        <dbReference type="SAM" id="MobiDB-lite"/>
    </source>
</evidence>
<organism evidence="8 9">
    <name type="scientific">Naumovozyma castellii</name>
    <name type="common">Yeast</name>
    <name type="synonym">Saccharomyces castellii</name>
    <dbReference type="NCBI Taxonomy" id="27288"/>
    <lineage>
        <taxon>Eukaryota</taxon>
        <taxon>Fungi</taxon>
        <taxon>Dikarya</taxon>
        <taxon>Ascomycota</taxon>
        <taxon>Saccharomycotina</taxon>
        <taxon>Saccharomycetes</taxon>
        <taxon>Saccharomycetales</taxon>
        <taxon>Saccharomycetaceae</taxon>
        <taxon>Naumovozyma</taxon>
    </lineage>
</organism>
<dbReference type="InParanoid" id="G0V6U7"/>
<dbReference type="InterPro" id="IPR016088">
    <property type="entry name" value="Chalcone_isomerase_3-sand"/>
</dbReference>
<evidence type="ECO:0000313" key="9">
    <source>
        <dbReference type="Proteomes" id="UP000001640"/>
    </source>
</evidence>
<reference key="2">
    <citation type="submission" date="2011-08" db="EMBL/GenBank/DDBJ databases">
        <title>Genome sequence of Naumovozyma castellii.</title>
        <authorList>
            <person name="Gordon J.L."/>
            <person name="Armisen D."/>
            <person name="Proux-Wera E."/>
            <person name="OhEigeartaigh S.S."/>
            <person name="Byrne K.P."/>
            <person name="Wolfe K.H."/>
        </authorList>
    </citation>
    <scope>NUCLEOTIDE SEQUENCE</scope>
    <source>
        <strain>Type strain:CBS 4309</strain>
    </source>
</reference>
<dbReference type="SUPFAM" id="SSF54626">
    <property type="entry name" value="Chalcone isomerase"/>
    <property type="match status" value="1"/>
</dbReference>
<dbReference type="GO" id="GO:0016872">
    <property type="term" value="F:intramolecular lyase activity"/>
    <property type="evidence" value="ECO:0007669"/>
    <property type="project" value="InterPro"/>
</dbReference>
<evidence type="ECO:0000259" key="7">
    <source>
        <dbReference type="Pfam" id="PF16035"/>
    </source>
</evidence>
<keyword evidence="4" id="KW-0809">Transit peptide</keyword>
<evidence type="ECO:0000256" key="5">
    <source>
        <dbReference type="ARBA" id="ARBA00023128"/>
    </source>
</evidence>
<keyword evidence="5" id="KW-0496">Mitochondrion</keyword>
<dbReference type="EMBL" id="HE576752">
    <property type="protein sequence ID" value="CCC67193.1"/>
    <property type="molecule type" value="Genomic_DNA"/>
</dbReference>
<gene>
    <name evidence="8" type="primary">NCAS0A06350</name>
    <name evidence="8" type="ordered locus">NCAS_0A06350</name>
</gene>
<evidence type="ECO:0000256" key="1">
    <source>
        <dbReference type="ARBA" id="ARBA00004173"/>
    </source>
</evidence>
<dbReference type="STRING" id="1064592.G0V6U7"/>
<dbReference type="Gene3D" id="3.50.70.10">
    <property type="match status" value="1"/>
</dbReference>
<dbReference type="PANTHER" id="PTHR47284:SF3">
    <property type="entry name" value="FATTY-ACID-BINDING PROTEIN 2"/>
    <property type="match status" value="1"/>
</dbReference>
<dbReference type="AlphaFoldDB" id="G0V6U7"/>
<comment type="similarity">
    <text evidence="2">Belongs to the AIM18/AIM46 family.</text>
</comment>
<feature type="compositionally biased region" description="Polar residues" evidence="6">
    <location>
        <begin position="37"/>
        <end position="58"/>
    </location>
</feature>
<dbReference type="HOGENOM" id="CLU_038840_0_0_1"/>
<dbReference type="eggNOG" id="ENOG502RGD3">
    <property type="taxonomic scope" value="Eukaryota"/>
</dbReference>
<keyword evidence="9" id="KW-1185">Reference proteome</keyword>
<dbReference type="FunCoup" id="G0V6U7">
    <property type="interactions" value="51"/>
</dbReference>
<feature type="region of interest" description="Disordered" evidence="6">
    <location>
        <begin position="35"/>
        <end position="58"/>
    </location>
</feature>
<dbReference type="InterPro" id="IPR016087">
    <property type="entry name" value="Chalcone_isomerase"/>
</dbReference>
<dbReference type="Pfam" id="PF16035">
    <property type="entry name" value="Chalcone_2"/>
    <property type="match status" value="1"/>
</dbReference>
<comment type="subcellular location">
    <subcellularLocation>
        <location evidence="1">Mitochondrion</location>
    </subcellularLocation>
</comment>
<evidence type="ECO:0000256" key="3">
    <source>
        <dbReference type="ARBA" id="ARBA00018755"/>
    </source>
</evidence>
<dbReference type="KEGG" id="ncs:NCAS_0A06350"/>
<dbReference type="OMA" id="PMRNTNF"/>
<sequence length="326" mass="36273">MFPKLLNVSNITGRTGLRTITTVSKTVRVLPAPTLSKRFNSTQPSTADTTKSNGSSQQKTPWVKKTILGITAVAAGVYVAQKLPEWTFEITATDEQVDIDPAITPFPKKLPKSKYPLANNYSLLGVGIRSVTVVTFKVYCLGIYVANQDEKLIRKVLNSKFLKEKVIETDPEKSFQENVHKALNDPEKSSILIGELLDAGVQFMAKLSPMRNTNFNHLRDGMMRTVKAHPDAEANKEAVEKGLLDLRKAFNRKGALDKDDELFVELQSDGALQLTFHSRKRDQFIKLGRCDDPIVGRYLFSQYMSGPKPLSVMTKDAVVKGISELV</sequence>
<dbReference type="GeneID" id="96900674"/>
<dbReference type="GO" id="GO:0005739">
    <property type="term" value="C:mitochondrion"/>
    <property type="evidence" value="ECO:0007669"/>
    <property type="project" value="UniProtKB-SubCell"/>
</dbReference>
<dbReference type="RefSeq" id="XP_003673576.1">
    <property type="nucleotide sequence ID" value="XM_003673528.1"/>
</dbReference>
<evidence type="ECO:0000256" key="2">
    <source>
        <dbReference type="ARBA" id="ARBA00009111"/>
    </source>
</evidence>
<accession>G0V6U7</accession>
<evidence type="ECO:0000256" key="4">
    <source>
        <dbReference type="ARBA" id="ARBA00022946"/>
    </source>
</evidence>
<feature type="domain" description="Chalcone isomerase" evidence="7">
    <location>
        <begin position="120"/>
        <end position="319"/>
    </location>
</feature>
<dbReference type="PANTHER" id="PTHR47284">
    <property type="entry name" value="FATTY-ACID-BINDING PROTEIN 2"/>
    <property type="match status" value="1"/>
</dbReference>
<protein>
    <recommendedName>
        <fullName evidence="3">Altered inheritance of mitochondria protein 18, mitochondrial</fullName>
    </recommendedName>
</protein>